<reference evidence="2" key="1">
    <citation type="submission" date="2022-10" db="EMBL/GenBank/DDBJ databases">
        <title>The complete genomes of actinobacterial strains from the NBC collection.</title>
        <authorList>
            <person name="Joergensen T.S."/>
            <person name="Alvarez Arevalo M."/>
            <person name="Sterndorff E.B."/>
            <person name="Faurdal D."/>
            <person name="Vuksanovic O."/>
            <person name="Mourched A.-S."/>
            <person name="Charusanti P."/>
            <person name="Shaw S."/>
            <person name="Blin K."/>
            <person name="Weber T."/>
        </authorList>
    </citation>
    <scope>NUCLEOTIDE SEQUENCE</scope>
    <source>
        <strain evidence="2">NBC_01432</strain>
    </source>
</reference>
<keyword evidence="3" id="KW-1185">Reference proteome</keyword>
<dbReference type="Proteomes" id="UP001432209">
    <property type="component" value="Chromosome"/>
</dbReference>
<sequence>MYPVPVPISMSRSPGRGSRWRSSSITTALAEMLEVKAPFAGPVGSTAPSSICVIRAAPGA</sequence>
<evidence type="ECO:0000313" key="3">
    <source>
        <dbReference type="Proteomes" id="UP001432209"/>
    </source>
</evidence>
<proteinExistence type="predicted"/>
<dbReference type="RefSeq" id="WP_329083143.1">
    <property type="nucleotide sequence ID" value="NZ_CP109389.1"/>
</dbReference>
<name>A0ABZ2AG19_STRNV</name>
<accession>A0ABZ2AG19</accession>
<feature type="compositionally biased region" description="Low complexity" evidence="1">
    <location>
        <begin position="9"/>
        <end position="20"/>
    </location>
</feature>
<gene>
    <name evidence="2" type="ORF">OG442_09450</name>
</gene>
<evidence type="ECO:0000313" key="2">
    <source>
        <dbReference type="EMBL" id="WUX57652.1"/>
    </source>
</evidence>
<dbReference type="EMBL" id="CP109495">
    <property type="protein sequence ID" value="WUX57652.1"/>
    <property type="molecule type" value="Genomic_DNA"/>
</dbReference>
<feature type="region of interest" description="Disordered" evidence="1">
    <location>
        <begin position="1"/>
        <end position="20"/>
    </location>
</feature>
<protein>
    <submittedName>
        <fullName evidence="2">Uncharacterized protein</fullName>
    </submittedName>
</protein>
<evidence type="ECO:0000256" key="1">
    <source>
        <dbReference type="SAM" id="MobiDB-lite"/>
    </source>
</evidence>
<organism evidence="2 3">
    <name type="scientific">Streptomyces niveus</name>
    <name type="common">Streptomyces spheroides</name>
    <dbReference type="NCBI Taxonomy" id="193462"/>
    <lineage>
        <taxon>Bacteria</taxon>
        <taxon>Bacillati</taxon>
        <taxon>Actinomycetota</taxon>
        <taxon>Actinomycetes</taxon>
        <taxon>Kitasatosporales</taxon>
        <taxon>Streptomycetaceae</taxon>
        <taxon>Streptomyces</taxon>
    </lineage>
</organism>